<keyword evidence="3" id="KW-1185">Reference proteome</keyword>
<dbReference type="AlphaFoldDB" id="A0AA37UKH8"/>
<accession>A0AA37UKH8</accession>
<dbReference type="Proteomes" id="UP001055115">
    <property type="component" value="Unassembled WGS sequence"/>
</dbReference>
<evidence type="ECO:0000256" key="1">
    <source>
        <dbReference type="SAM" id="MobiDB-lite"/>
    </source>
</evidence>
<name>A0AA37UKH8_9PEZI</name>
<organism evidence="2 3">
    <name type="scientific">Colletotrichum spaethianum</name>
    <dbReference type="NCBI Taxonomy" id="700344"/>
    <lineage>
        <taxon>Eukaryota</taxon>
        <taxon>Fungi</taxon>
        <taxon>Dikarya</taxon>
        <taxon>Ascomycota</taxon>
        <taxon>Pezizomycotina</taxon>
        <taxon>Sordariomycetes</taxon>
        <taxon>Hypocreomycetidae</taxon>
        <taxon>Glomerellales</taxon>
        <taxon>Glomerellaceae</taxon>
        <taxon>Colletotrichum</taxon>
        <taxon>Colletotrichum spaethianum species complex</taxon>
    </lineage>
</organism>
<dbReference type="RefSeq" id="XP_049132421.1">
    <property type="nucleotide sequence ID" value="XM_049276464.1"/>
</dbReference>
<evidence type="ECO:0000313" key="2">
    <source>
        <dbReference type="EMBL" id="GKT50071.1"/>
    </source>
</evidence>
<proteinExistence type="predicted"/>
<sequence>MVNWAGNTAWDEFIWVSYAKGWKLSGLLRPTAEEKEAFVRLYIGVRNRNLENEVETLQRIRQYLLHEDQRGAAAALAPLIKQKMEWERWDLVHTYKTVGLQIREAMWDAAIESVDEKSEVLREEMGKSPWQHSSRWDWLLHDYPEETASESENGYETTIGYSEEEYEGEDDEDEEEDEEEEWQLFTIEEEVNRQGQN</sequence>
<dbReference type="GeneID" id="73331054"/>
<gene>
    <name evidence="2" type="ORF">ColSpa_10252</name>
</gene>
<dbReference type="EMBL" id="BQXU01000034">
    <property type="protein sequence ID" value="GKT50071.1"/>
    <property type="molecule type" value="Genomic_DNA"/>
</dbReference>
<feature type="region of interest" description="Disordered" evidence="1">
    <location>
        <begin position="147"/>
        <end position="182"/>
    </location>
</feature>
<reference evidence="2 3" key="1">
    <citation type="submission" date="2022-03" db="EMBL/GenBank/DDBJ databases">
        <title>Genome data of Colletotrichum spp.</title>
        <authorList>
            <person name="Utami Y.D."/>
            <person name="Hiruma K."/>
        </authorList>
    </citation>
    <scope>NUCLEOTIDE SEQUENCE [LARGE SCALE GENOMIC DNA]</scope>
    <source>
        <strain evidence="2 3">MAFF 239500</strain>
    </source>
</reference>
<feature type="compositionally biased region" description="Polar residues" evidence="1">
    <location>
        <begin position="150"/>
        <end position="160"/>
    </location>
</feature>
<comment type="caution">
    <text evidence="2">The sequence shown here is derived from an EMBL/GenBank/DDBJ whole genome shotgun (WGS) entry which is preliminary data.</text>
</comment>
<protein>
    <submittedName>
        <fullName evidence="2">Uncharacterized protein</fullName>
    </submittedName>
</protein>
<evidence type="ECO:0000313" key="3">
    <source>
        <dbReference type="Proteomes" id="UP001055115"/>
    </source>
</evidence>
<feature type="compositionally biased region" description="Acidic residues" evidence="1">
    <location>
        <begin position="162"/>
        <end position="182"/>
    </location>
</feature>